<dbReference type="SUPFAM" id="SSF46689">
    <property type="entry name" value="Homeodomain-like"/>
    <property type="match status" value="1"/>
</dbReference>
<dbReference type="InterPro" id="IPR050109">
    <property type="entry name" value="HTH-type_TetR-like_transc_reg"/>
</dbReference>
<dbReference type="EMBL" id="LBDA02000039">
    <property type="protein sequence ID" value="OIK26096.1"/>
    <property type="molecule type" value="Genomic_DNA"/>
</dbReference>
<feature type="domain" description="HTH tetR-type" evidence="5">
    <location>
        <begin position="16"/>
        <end position="76"/>
    </location>
</feature>
<feature type="DNA-binding region" description="H-T-H motif" evidence="4">
    <location>
        <begin position="39"/>
        <end position="58"/>
    </location>
</feature>
<dbReference type="GO" id="GO:0003700">
    <property type="term" value="F:DNA-binding transcription factor activity"/>
    <property type="evidence" value="ECO:0007669"/>
    <property type="project" value="TreeGrafter"/>
</dbReference>
<dbReference type="PROSITE" id="PS01081">
    <property type="entry name" value="HTH_TETR_1"/>
    <property type="match status" value="1"/>
</dbReference>
<evidence type="ECO:0000313" key="7">
    <source>
        <dbReference type="Proteomes" id="UP000034838"/>
    </source>
</evidence>
<accession>A0A1J4Q1U4</accession>
<dbReference type="InterPro" id="IPR023772">
    <property type="entry name" value="DNA-bd_HTH_TetR-type_CS"/>
</dbReference>
<name>A0A1J4Q1U4_9ACTN</name>
<dbReference type="PROSITE" id="PS50977">
    <property type="entry name" value="HTH_TETR_2"/>
    <property type="match status" value="1"/>
</dbReference>
<dbReference type="Gene3D" id="1.10.10.60">
    <property type="entry name" value="Homeodomain-like"/>
    <property type="match status" value="1"/>
</dbReference>
<evidence type="ECO:0000313" key="6">
    <source>
        <dbReference type="EMBL" id="OIK26096.1"/>
    </source>
</evidence>
<keyword evidence="7" id="KW-1185">Reference proteome</keyword>
<dbReference type="Gene3D" id="1.10.357.10">
    <property type="entry name" value="Tetracycline Repressor, domain 2"/>
    <property type="match status" value="1"/>
</dbReference>
<sequence>MPSETTPAGLRERKKEETRRLLLEGAARLFRERGFEGTTVADIAAYANVSVRTFFRYFESKEEVLLPDGVQVFAYVEQALAARPADEEPLEAVCAALLEAAKPFSASTLTALTRPLGDVENVITARLVQAFADFEERLAVLVRQRLPRDAADADLRAAVIAGAALSAVRAVLRTRRANRASGIEDTEPAPLRRAFGMLREIGGREGASRAAGDTGERA</sequence>
<dbReference type="PANTHER" id="PTHR30055">
    <property type="entry name" value="HTH-TYPE TRANSCRIPTIONAL REGULATOR RUTR"/>
    <property type="match status" value="1"/>
</dbReference>
<dbReference type="PANTHER" id="PTHR30055:SF238">
    <property type="entry name" value="MYCOFACTOCIN BIOSYNTHESIS TRANSCRIPTIONAL REGULATOR MFTR-RELATED"/>
    <property type="match status" value="1"/>
</dbReference>
<reference evidence="6" key="1">
    <citation type="submission" date="2016-10" db="EMBL/GenBank/DDBJ databases">
        <title>Genome sequence of Streptomyces malaysiense MUSC 136.</title>
        <authorList>
            <person name="Lee L.-H."/>
            <person name="Ser H.-L."/>
        </authorList>
    </citation>
    <scope>NUCLEOTIDE SEQUENCE [LARGE SCALE GENOMIC DNA]</scope>
    <source>
        <strain evidence="6">MUSC 136</strain>
    </source>
</reference>
<comment type="caution">
    <text evidence="6">The sequence shown here is derived from an EMBL/GenBank/DDBJ whole genome shotgun (WGS) entry which is preliminary data.</text>
</comment>
<dbReference type="GO" id="GO:0000976">
    <property type="term" value="F:transcription cis-regulatory region binding"/>
    <property type="evidence" value="ECO:0007669"/>
    <property type="project" value="TreeGrafter"/>
</dbReference>
<evidence type="ECO:0000256" key="1">
    <source>
        <dbReference type="ARBA" id="ARBA00023015"/>
    </source>
</evidence>
<dbReference type="InterPro" id="IPR009057">
    <property type="entry name" value="Homeodomain-like_sf"/>
</dbReference>
<dbReference type="Pfam" id="PF00440">
    <property type="entry name" value="TetR_N"/>
    <property type="match status" value="1"/>
</dbReference>
<evidence type="ECO:0000256" key="2">
    <source>
        <dbReference type="ARBA" id="ARBA00023125"/>
    </source>
</evidence>
<dbReference type="Proteomes" id="UP000034838">
    <property type="component" value="Unassembled WGS sequence"/>
</dbReference>
<dbReference type="AlphaFoldDB" id="A0A1J4Q1U4"/>
<proteinExistence type="predicted"/>
<keyword evidence="1" id="KW-0805">Transcription regulation</keyword>
<dbReference type="InterPro" id="IPR001647">
    <property type="entry name" value="HTH_TetR"/>
</dbReference>
<evidence type="ECO:0000259" key="5">
    <source>
        <dbReference type="PROSITE" id="PS50977"/>
    </source>
</evidence>
<gene>
    <name evidence="6" type="ORF">VT52_017620</name>
</gene>
<keyword evidence="3" id="KW-0804">Transcription</keyword>
<evidence type="ECO:0000256" key="4">
    <source>
        <dbReference type="PROSITE-ProRule" id="PRU00335"/>
    </source>
</evidence>
<organism evidence="6 7">
    <name type="scientific">Streptomyces malaysiense</name>
    <dbReference type="NCBI Taxonomy" id="1428626"/>
    <lineage>
        <taxon>Bacteria</taxon>
        <taxon>Bacillati</taxon>
        <taxon>Actinomycetota</taxon>
        <taxon>Actinomycetes</taxon>
        <taxon>Kitasatosporales</taxon>
        <taxon>Streptomycetaceae</taxon>
        <taxon>Streptomyces</taxon>
    </lineage>
</organism>
<dbReference type="RefSeq" id="WP_053055480.1">
    <property type="nucleotide sequence ID" value="NZ_LBDA02000039.1"/>
</dbReference>
<protein>
    <recommendedName>
        <fullName evidence="5">HTH tetR-type domain-containing protein</fullName>
    </recommendedName>
</protein>
<dbReference type="PRINTS" id="PR00455">
    <property type="entry name" value="HTHTETR"/>
</dbReference>
<keyword evidence="2 4" id="KW-0238">DNA-binding</keyword>
<dbReference type="OrthoDB" id="4143918at2"/>
<evidence type="ECO:0000256" key="3">
    <source>
        <dbReference type="ARBA" id="ARBA00023163"/>
    </source>
</evidence>